<evidence type="ECO:0000313" key="4">
    <source>
        <dbReference type="EMBL" id="KZV37423.1"/>
    </source>
</evidence>
<sequence>MVVESDLKVFLSGIPDKTKKDVELEKFRKNILKLGDEDQGTVEPNRGFKIFNDRCTNEIAGNVDVNEKDSNIKDGNGKNDQVSDEDPVTRKRKRECYLGILNWLANIAKNPCNPAIGSMPEIQKWKNYGSEQMWKKVLLVREEMLVKRNNNETSQHAIWQKKQKMHPSMYEDHSVSESLRFSLRLLVAKDSSSKRRGLLCSESSSSGSQGDKRSDKNTDSTADSIGFVGNYAREKHVPIGPNFQVDIPKYTEAAYDSDSKWLGTRIWPLYKVEHKTSLIERDPIGKGRQESCGCQFPGSVECVRFHVGEKRKKVKLELGLAFYEWRFNSMGEEDANSWTKQDENKFQFIVNSNRLSSEKYFWDELFMCFPNKGREALVSYYFNVFVLQRRGQQNRNITSYIHSDDEESEFGPRCNRFGQMAAQSPGSIFLSPKKMNATRDRCCC</sequence>
<reference evidence="4 5" key="1">
    <citation type="journal article" date="2015" name="Proc. Natl. Acad. Sci. U.S.A.">
        <title>The resurrection genome of Boea hygrometrica: A blueprint for survival of dehydration.</title>
        <authorList>
            <person name="Xiao L."/>
            <person name="Yang G."/>
            <person name="Zhang L."/>
            <person name="Yang X."/>
            <person name="Zhao S."/>
            <person name="Ji Z."/>
            <person name="Zhou Q."/>
            <person name="Hu M."/>
            <person name="Wang Y."/>
            <person name="Chen M."/>
            <person name="Xu Y."/>
            <person name="Jin H."/>
            <person name="Xiao X."/>
            <person name="Hu G."/>
            <person name="Bao F."/>
            <person name="Hu Y."/>
            <person name="Wan P."/>
            <person name="Li L."/>
            <person name="Deng X."/>
            <person name="Kuang T."/>
            <person name="Xiang C."/>
            <person name="Zhu J.K."/>
            <person name="Oliver M.J."/>
            <person name="He Y."/>
        </authorList>
    </citation>
    <scope>NUCLEOTIDE SEQUENCE [LARGE SCALE GENOMIC DNA]</scope>
    <source>
        <strain evidence="5">cv. XS01</strain>
    </source>
</reference>
<keyword evidence="5" id="KW-1185">Reference proteome</keyword>
<protein>
    <submittedName>
        <fullName evidence="4">AT-rich interactive domain-containing protein 1-like</fullName>
    </submittedName>
</protein>
<dbReference type="InterPro" id="IPR000949">
    <property type="entry name" value="ELM2_dom"/>
</dbReference>
<feature type="compositionally biased region" description="Basic and acidic residues" evidence="2">
    <location>
        <begin position="66"/>
        <end position="77"/>
    </location>
</feature>
<dbReference type="OrthoDB" id="1938591at2759"/>
<dbReference type="AlphaFoldDB" id="A0A2Z7BS47"/>
<evidence type="ECO:0000313" key="5">
    <source>
        <dbReference type="Proteomes" id="UP000250235"/>
    </source>
</evidence>
<dbReference type="PANTHER" id="PTHR46410">
    <property type="entry name" value="AT-RICH INTERACTIVE DOMAIN-CONTAINING PROTEIN 2"/>
    <property type="match status" value="1"/>
</dbReference>
<accession>A0A2Z7BS47</accession>
<dbReference type="EMBL" id="KV003144">
    <property type="protein sequence ID" value="KZV37423.1"/>
    <property type="molecule type" value="Genomic_DNA"/>
</dbReference>
<evidence type="ECO:0000256" key="1">
    <source>
        <dbReference type="ARBA" id="ARBA00023242"/>
    </source>
</evidence>
<dbReference type="SMART" id="SM01189">
    <property type="entry name" value="ELM2"/>
    <property type="match status" value="1"/>
</dbReference>
<keyword evidence="1" id="KW-0539">Nucleus</keyword>
<organism evidence="4 5">
    <name type="scientific">Dorcoceras hygrometricum</name>
    <dbReference type="NCBI Taxonomy" id="472368"/>
    <lineage>
        <taxon>Eukaryota</taxon>
        <taxon>Viridiplantae</taxon>
        <taxon>Streptophyta</taxon>
        <taxon>Embryophyta</taxon>
        <taxon>Tracheophyta</taxon>
        <taxon>Spermatophyta</taxon>
        <taxon>Magnoliopsida</taxon>
        <taxon>eudicotyledons</taxon>
        <taxon>Gunneridae</taxon>
        <taxon>Pentapetalae</taxon>
        <taxon>asterids</taxon>
        <taxon>lamiids</taxon>
        <taxon>Lamiales</taxon>
        <taxon>Gesneriaceae</taxon>
        <taxon>Didymocarpoideae</taxon>
        <taxon>Trichosporeae</taxon>
        <taxon>Loxocarpinae</taxon>
        <taxon>Dorcoceras</taxon>
    </lineage>
</organism>
<dbReference type="Proteomes" id="UP000250235">
    <property type="component" value="Unassembled WGS sequence"/>
</dbReference>
<evidence type="ECO:0000259" key="3">
    <source>
        <dbReference type="SMART" id="SM01189"/>
    </source>
</evidence>
<gene>
    <name evidence="4" type="ORF">F511_01291</name>
</gene>
<name>A0A2Z7BS47_9LAMI</name>
<feature type="domain" description="ELM2" evidence="3">
    <location>
        <begin position="237"/>
        <end position="289"/>
    </location>
</feature>
<proteinExistence type="predicted"/>
<feature type="region of interest" description="Disordered" evidence="2">
    <location>
        <begin position="197"/>
        <end position="221"/>
    </location>
</feature>
<feature type="region of interest" description="Disordered" evidence="2">
    <location>
        <begin position="66"/>
        <end position="88"/>
    </location>
</feature>
<evidence type="ECO:0000256" key="2">
    <source>
        <dbReference type="SAM" id="MobiDB-lite"/>
    </source>
</evidence>
<dbReference type="PANTHER" id="PTHR46410:SF1">
    <property type="entry name" value="AT-RICH INTERACTIVE DOMAIN-CONTAINING PROTEIN 1"/>
    <property type="match status" value="1"/>
</dbReference>